<feature type="transmembrane region" description="Helical" evidence="7">
    <location>
        <begin position="267"/>
        <end position="284"/>
    </location>
</feature>
<comment type="subcellular location">
    <subcellularLocation>
        <location evidence="1">Cell membrane</location>
        <topology evidence="1">Multi-pass membrane protein</topology>
    </subcellularLocation>
</comment>
<evidence type="ECO:0000256" key="4">
    <source>
        <dbReference type="ARBA" id="ARBA00022692"/>
    </source>
</evidence>
<gene>
    <name evidence="8" type="ORF">HYN46_10935</name>
</gene>
<protein>
    <submittedName>
        <fullName evidence="8">MFS transporter</fullName>
    </submittedName>
</protein>
<keyword evidence="6 7" id="KW-0472">Membrane</keyword>
<evidence type="ECO:0000256" key="6">
    <source>
        <dbReference type="ARBA" id="ARBA00023136"/>
    </source>
</evidence>
<dbReference type="PANTHER" id="PTHR23513:SF9">
    <property type="entry name" value="ENTEROBACTIN EXPORTER ENTS"/>
    <property type="match status" value="1"/>
</dbReference>
<feature type="transmembrane region" description="Helical" evidence="7">
    <location>
        <begin position="21"/>
        <end position="43"/>
    </location>
</feature>
<proteinExistence type="predicted"/>
<dbReference type="SUPFAM" id="SSF103473">
    <property type="entry name" value="MFS general substrate transporter"/>
    <property type="match status" value="1"/>
</dbReference>
<evidence type="ECO:0000313" key="9">
    <source>
        <dbReference type="Proteomes" id="UP000253940"/>
    </source>
</evidence>
<dbReference type="PANTHER" id="PTHR23513">
    <property type="entry name" value="INTEGRAL MEMBRANE EFFLUX PROTEIN-RELATED"/>
    <property type="match status" value="1"/>
</dbReference>
<dbReference type="KEGG" id="mbah:HYN46_10935"/>
<reference evidence="8 9" key="1">
    <citation type="submission" date="2018-07" db="EMBL/GenBank/DDBJ databases">
        <title>Genome sequencing of Moraxellaceae gen. HYN0046.</title>
        <authorList>
            <person name="Kim M."/>
            <person name="Yi H."/>
        </authorList>
    </citation>
    <scope>NUCLEOTIDE SEQUENCE [LARGE SCALE GENOMIC DNA]</scope>
    <source>
        <strain evidence="8 9">HYN0046</strain>
    </source>
</reference>
<evidence type="ECO:0000256" key="5">
    <source>
        <dbReference type="ARBA" id="ARBA00022989"/>
    </source>
</evidence>
<keyword evidence="2" id="KW-0813">Transport</keyword>
<feature type="transmembrane region" description="Helical" evidence="7">
    <location>
        <begin position="114"/>
        <end position="132"/>
    </location>
</feature>
<dbReference type="AlphaFoldDB" id="A0A345P7Q0"/>
<feature type="transmembrane region" description="Helical" evidence="7">
    <location>
        <begin position="49"/>
        <end position="70"/>
    </location>
</feature>
<keyword evidence="4 7" id="KW-0812">Transmembrane</keyword>
<name>A0A345P7Q0_9GAMM</name>
<sequence>MSTQQHDAFAALRHRDFTLVTINQFCMAVAILIQEIVVAYSLYKLTHDPLTLGMIGLAEAIPFILLSLWGGYVADKFNRQRVMQICLVLTLPLPLIFSRLFTAHEAGILSQAQLVWSSYGVIFILGMVQGFYSPASRSLKPFLVPREIYTNAATWTTVAWNAGVVLGPVSAGFLYAAFGLHDTLYLVFILLLVCSAVLVVLKKRTFPTVHHDSILLNLKEGFDFVFKTKIIFWSISLDLVSVLFGGAVALLPIFADDILKVGAEGLGLLRAAPSVGALLMMVVLTRYPPTHHAWRNMLLAVAGFGVFTLVFALSKVMWLSLTALALIGAFDSISVVIRQTILQVFPPENLRGRVAAVNGMFVSSSNELGAFESGVMARLMGTIPSVIFGGSLTMIILALTWWRTRDLLAVDVASAKAHVVKDED</sequence>
<evidence type="ECO:0000256" key="7">
    <source>
        <dbReference type="SAM" id="Phobius"/>
    </source>
</evidence>
<keyword evidence="3" id="KW-1003">Cell membrane</keyword>
<dbReference type="InterPro" id="IPR011701">
    <property type="entry name" value="MFS"/>
</dbReference>
<dbReference type="OrthoDB" id="7283966at2"/>
<keyword evidence="5 7" id="KW-1133">Transmembrane helix</keyword>
<dbReference type="GO" id="GO:0022857">
    <property type="term" value="F:transmembrane transporter activity"/>
    <property type="evidence" value="ECO:0007669"/>
    <property type="project" value="InterPro"/>
</dbReference>
<dbReference type="Proteomes" id="UP000253940">
    <property type="component" value="Chromosome"/>
</dbReference>
<dbReference type="GO" id="GO:0005886">
    <property type="term" value="C:plasma membrane"/>
    <property type="evidence" value="ECO:0007669"/>
    <property type="project" value="UniProtKB-SubCell"/>
</dbReference>
<dbReference type="InterPro" id="IPR036259">
    <property type="entry name" value="MFS_trans_sf"/>
</dbReference>
<dbReference type="Pfam" id="PF07690">
    <property type="entry name" value="MFS_1"/>
    <property type="match status" value="1"/>
</dbReference>
<feature type="transmembrane region" description="Helical" evidence="7">
    <location>
        <begin position="184"/>
        <end position="201"/>
    </location>
</feature>
<evidence type="ECO:0000256" key="2">
    <source>
        <dbReference type="ARBA" id="ARBA00022448"/>
    </source>
</evidence>
<feature type="transmembrane region" description="Helical" evidence="7">
    <location>
        <begin position="383"/>
        <end position="402"/>
    </location>
</feature>
<dbReference type="CDD" id="cd06173">
    <property type="entry name" value="MFS_MefA_like"/>
    <property type="match status" value="1"/>
</dbReference>
<evidence type="ECO:0000256" key="3">
    <source>
        <dbReference type="ARBA" id="ARBA00022475"/>
    </source>
</evidence>
<dbReference type="Gene3D" id="1.20.1250.20">
    <property type="entry name" value="MFS general substrate transporter like domains"/>
    <property type="match status" value="1"/>
</dbReference>
<feature type="transmembrane region" description="Helical" evidence="7">
    <location>
        <begin position="153"/>
        <end position="178"/>
    </location>
</feature>
<dbReference type="EMBL" id="CP031222">
    <property type="protein sequence ID" value="AXI03309.1"/>
    <property type="molecule type" value="Genomic_DNA"/>
</dbReference>
<feature type="transmembrane region" description="Helical" evidence="7">
    <location>
        <begin position="230"/>
        <end position="255"/>
    </location>
</feature>
<dbReference type="RefSeq" id="WP_114899418.1">
    <property type="nucleotide sequence ID" value="NZ_CP031222.1"/>
</dbReference>
<organism evidence="8 9">
    <name type="scientific">Aquirhabdus parva</name>
    <dbReference type="NCBI Taxonomy" id="2283318"/>
    <lineage>
        <taxon>Bacteria</taxon>
        <taxon>Pseudomonadati</taxon>
        <taxon>Pseudomonadota</taxon>
        <taxon>Gammaproteobacteria</taxon>
        <taxon>Moraxellales</taxon>
        <taxon>Moraxellaceae</taxon>
        <taxon>Aquirhabdus</taxon>
    </lineage>
</organism>
<feature type="transmembrane region" description="Helical" evidence="7">
    <location>
        <begin position="296"/>
        <end position="313"/>
    </location>
</feature>
<keyword evidence="9" id="KW-1185">Reference proteome</keyword>
<accession>A0A345P7Q0</accession>
<evidence type="ECO:0000313" key="8">
    <source>
        <dbReference type="EMBL" id="AXI03309.1"/>
    </source>
</evidence>
<feature type="transmembrane region" description="Helical" evidence="7">
    <location>
        <begin position="82"/>
        <end position="102"/>
    </location>
</feature>
<evidence type="ECO:0000256" key="1">
    <source>
        <dbReference type="ARBA" id="ARBA00004651"/>
    </source>
</evidence>